<evidence type="ECO:0000313" key="1">
    <source>
        <dbReference type="EMBL" id="MDR6443789.1"/>
    </source>
</evidence>
<dbReference type="EMBL" id="JAVDRG010000012">
    <property type="protein sequence ID" value="MDR6443789.1"/>
    <property type="molecule type" value="Genomic_DNA"/>
</dbReference>
<protein>
    <submittedName>
        <fullName evidence="1">Uncharacterized protein</fullName>
    </submittedName>
</protein>
<proteinExistence type="predicted"/>
<gene>
    <name evidence="1" type="ORF">J2795_004541</name>
</gene>
<reference evidence="1" key="1">
    <citation type="submission" date="2023-07" db="EMBL/GenBank/DDBJ databases">
        <title>Sorghum-associated microbial communities from plants grown in Nebraska, USA.</title>
        <authorList>
            <person name="Schachtman D."/>
        </authorList>
    </citation>
    <scope>NUCLEOTIDE SEQUENCE</scope>
    <source>
        <strain evidence="1">DS1280</strain>
    </source>
</reference>
<dbReference type="Proteomes" id="UP001184376">
    <property type="component" value="Unassembled WGS sequence"/>
</dbReference>
<name>A0ACC6J164_9FLAO</name>
<comment type="caution">
    <text evidence="1">The sequence shown here is derived from an EMBL/GenBank/DDBJ whole genome shotgun (WGS) entry which is preliminary data.</text>
</comment>
<accession>A0ACC6J164</accession>
<sequence length="53" mass="6111">MPILINILLIKENKQKITERKMPVITDMNNASSANKHSRQPLDIRSEKVPIDQ</sequence>
<organism evidence="1 2">
    <name type="scientific">Chryseobacterium bernardetii</name>
    <dbReference type="NCBI Taxonomy" id="1241978"/>
    <lineage>
        <taxon>Bacteria</taxon>
        <taxon>Pseudomonadati</taxon>
        <taxon>Bacteroidota</taxon>
        <taxon>Flavobacteriia</taxon>
        <taxon>Flavobacteriales</taxon>
        <taxon>Weeksellaceae</taxon>
        <taxon>Chryseobacterium group</taxon>
        <taxon>Chryseobacterium</taxon>
    </lineage>
</organism>
<evidence type="ECO:0000313" key="2">
    <source>
        <dbReference type="Proteomes" id="UP001184376"/>
    </source>
</evidence>
<keyword evidence="2" id="KW-1185">Reference proteome</keyword>